<dbReference type="Proteomes" id="UP000283387">
    <property type="component" value="Unassembled WGS sequence"/>
</dbReference>
<sequence length="300" mass="33890">MTLAYLDHLEPFLKQIEPMELIPTGAVPSFKRDESIKAVIFDIYGTLIISASGDIMQAGYDASMFRRSLDASGFEILVPDSGLMTIHMLFEEEVIQGKEDAKASGIPFPELNIVEIWRKTLTRAEDRGLIKGIDNADLKLFTFIFELSSNQVWPMPKMTETIDALKAKGYPLGIVSNAQFYTPVMMNYFFSGKIHGEEFLDGFERDLSVFSYKMLKGKPDTAVYEALVEPLAKRGLKPSDVLYVGNDMLKDMYASQQVGFKTCFYAGDMRAYRLRKDHPHASKTKPDYVITELSQLLEIV</sequence>
<dbReference type="PANTHER" id="PTHR43316:SF3">
    <property type="entry name" value="HALOACID DEHALOGENASE, TYPE II (AFU_ORTHOLOGUE AFUA_2G07750)-RELATED"/>
    <property type="match status" value="1"/>
</dbReference>
<dbReference type="InterPro" id="IPR051540">
    <property type="entry name" value="S-2-haloacid_dehalogenase"/>
</dbReference>
<dbReference type="InterPro" id="IPR023214">
    <property type="entry name" value="HAD_sf"/>
</dbReference>
<dbReference type="GO" id="GO:0016787">
    <property type="term" value="F:hydrolase activity"/>
    <property type="evidence" value="ECO:0007669"/>
    <property type="project" value="UniProtKB-KW"/>
</dbReference>
<dbReference type="AlphaFoldDB" id="A0A419W9A5"/>
<dbReference type="Pfam" id="PF00702">
    <property type="entry name" value="Hydrolase"/>
    <property type="match status" value="1"/>
</dbReference>
<dbReference type="EMBL" id="RAPN01000001">
    <property type="protein sequence ID" value="RKD92055.1"/>
    <property type="molecule type" value="Genomic_DNA"/>
</dbReference>
<proteinExistence type="predicted"/>
<dbReference type="SUPFAM" id="SSF56784">
    <property type="entry name" value="HAD-like"/>
    <property type="match status" value="1"/>
</dbReference>
<organism evidence="2 3">
    <name type="scientific">Mangrovibacterium diazotrophicum</name>
    <dbReference type="NCBI Taxonomy" id="1261403"/>
    <lineage>
        <taxon>Bacteria</taxon>
        <taxon>Pseudomonadati</taxon>
        <taxon>Bacteroidota</taxon>
        <taxon>Bacteroidia</taxon>
        <taxon>Marinilabiliales</taxon>
        <taxon>Prolixibacteraceae</taxon>
        <taxon>Mangrovibacterium</taxon>
    </lineage>
</organism>
<dbReference type="SFLD" id="SFLDS00003">
    <property type="entry name" value="Haloacid_Dehalogenase"/>
    <property type="match status" value="1"/>
</dbReference>
<protein>
    <submittedName>
        <fullName evidence="2">Putative hydrolase of the HAD superfamily</fullName>
    </submittedName>
</protein>
<keyword evidence="3" id="KW-1185">Reference proteome</keyword>
<dbReference type="SFLD" id="SFLDG01129">
    <property type="entry name" value="C1.5:_HAD__Beta-PGM__Phosphata"/>
    <property type="match status" value="1"/>
</dbReference>
<keyword evidence="1 2" id="KW-0378">Hydrolase</keyword>
<evidence type="ECO:0000313" key="3">
    <source>
        <dbReference type="Proteomes" id="UP000283387"/>
    </source>
</evidence>
<accession>A0A419W9A5</accession>
<reference evidence="2 3" key="1">
    <citation type="submission" date="2018-09" db="EMBL/GenBank/DDBJ databases">
        <title>Genomic Encyclopedia of Archaeal and Bacterial Type Strains, Phase II (KMG-II): from individual species to whole genera.</title>
        <authorList>
            <person name="Goeker M."/>
        </authorList>
    </citation>
    <scope>NUCLEOTIDE SEQUENCE [LARGE SCALE GENOMIC DNA]</scope>
    <source>
        <strain evidence="2 3">DSM 27148</strain>
    </source>
</reference>
<dbReference type="RefSeq" id="WP_170154534.1">
    <property type="nucleotide sequence ID" value="NZ_RAPN01000001.1"/>
</dbReference>
<evidence type="ECO:0000256" key="1">
    <source>
        <dbReference type="ARBA" id="ARBA00022801"/>
    </source>
</evidence>
<evidence type="ECO:0000313" key="2">
    <source>
        <dbReference type="EMBL" id="RKD92055.1"/>
    </source>
</evidence>
<dbReference type="InterPro" id="IPR036412">
    <property type="entry name" value="HAD-like_sf"/>
</dbReference>
<dbReference type="PANTHER" id="PTHR43316">
    <property type="entry name" value="HYDROLASE, HALOACID DELAHOGENASE-RELATED"/>
    <property type="match status" value="1"/>
</dbReference>
<name>A0A419W9A5_9BACT</name>
<comment type="caution">
    <text evidence="2">The sequence shown here is derived from an EMBL/GenBank/DDBJ whole genome shotgun (WGS) entry which is preliminary data.</text>
</comment>
<dbReference type="Gene3D" id="3.40.50.1000">
    <property type="entry name" value="HAD superfamily/HAD-like"/>
    <property type="match status" value="1"/>
</dbReference>
<gene>
    <name evidence="2" type="ORF">BC643_2425</name>
</gene>